<keyword evidence="5" id="KW-1185">Reference proteome</keyword>
<keyword evidence="1" id="KW-0175">Coiled coil</keyword>
<accession>A0A841BYL4</accession>
<feature type="region of interest" description="Disordered" evidence="2">
    <location>
        <begin position="1"/>
        <end position="57"/>
    </location>
</feature>
<feature type="compositionally biased region" description="Gly residues" evidence="2">
    <location>
        <begin position="29"/>
        <end position="45"/>
    </location>
</feature>
<gene>
    <name evidence="4" type="ORF">F4553_005447</name>
</gene>
<evidence type="ECO:0000256" key="3">
    <source>
        <dbReference type="SAM" id="Phobius"/>
    </source>
</evidence>
<evidence type="ECO:0008006" key="6">
    <source>
        <dbReference type="Google" id="ProtNLM"/>
    </source>
</evidence>
<evidence type="ECO:0000256" key="2">
    <source>
        <dbReference type="SAM" id="MobiDB-lite"/>
    </source>
</evidence>
<keyword evidence="3" id="KW-1133">Transmembrane helix</keyword>
<feature type="transmembrane region" description="Helical" evidence="3">
    <location>
        <begin position="65"/>
        <end position="87"/>
    </location>
</feature>
<keyword evidence="3" id="KW-0812">Transmembrane</keyword>
<proteinExistence type="predicted"/>
<reference evidence="4 5" key="1">
    <citation type="submission" date="2020-08" db="EMBL/GenBank/DDBJ databases">
        <title>Sequencing the genomes of 1000 actinobacteria strains.</title>
        <authorList>
            <person name="Klenk H.-P."/>
        </authorList>
    </citation>
    <scope>NUCLEOTIDE SEQUENCE [LARGE SCALE GENOMIC DNA]</scope>
    <source>
        <strain evidence="4 5">DSM 45362</strain>
    </source>
</reference>
<keyword evidence="3" id="KW-0472">Membrane</keyword>
<dbReference type="EMBL" id="JACHMN010000003">
    <property type="protein sequence ID" value="MBB5872013.1"/>
    <property type="molecule type" value="Genomic_DNA"/>
</dbReference>
<sequence length="279" mass="29410">MSLSSSDGQERRPNVVTTGRTATAKPGEGKAGAGKPGAGKPAGGGKGKKPAPSMKVNQGSGMGPLGMVIGVVVLALAIVGVGAFYIIKDMNATSDAKAKQEAEAKLEAEENKTPFAERAAKIEGIVNYVAQKPAWLTATHKQGVLTFQTTPPVGGDHNPTWQNCMGNVYDAPIANEHAVHSLEHGAVWITYNPSLPADQKKLLEDRVKGREFTMMSPYEGLDKPITLQAWGYQLKVDNANDPRIDPFIRALRLNATQEAGAVCSGGVNVTGTTPRNLGN</sequence>
<dbReference type="RefSeq" id="WP_184841304.1">
    <property type="nucleotide sequence ID" value="NZ_JACHMN010000003.1"/>
</dbReference>
<dbReference type="Pfam" id="PF11303">
    <property type="entry name" value="DUF3105"/>
    <property type="match status" value="1"/>
</dbReference>
<comment type="caution">
    <text evidence="4">The sequence shown here is derived from an EMBL/GenBank/DDBJ whole genome shotgun (WGS) entry which is preliminary data.</text>
</comment>
<feature type="coiled-coil region" evidence="1">
    <location>
        <begin position="92"/>
        <end position="119"/>
    </location>
</feature>
<organism evidence="4 5">
    <name type="scientific">Allocatelliglobosispora scoriae</name>
    <dbReference type="NCBI Taxonomy" id="643052"/>
    <lineage>
        <taxon>Bacteria</taxon>
        <taxon>Bacillati</taxon>
        <taxon>Actinomycetota</taxon>
        <taxon>Actinomycetes</taxon>
        <taxon>Micromonosporales</taxon>
        <taxon>Micromonosporaceae</taxon>
        <taxon>Allocatelliglobosispora</taxon>
    </lineage>
</organism>
<dbReference type="InterPro" id="IPR021454">
    <property type="entry name" value="DUF3105"/>
</dbReference>
<dbReference type="Proteomes" id="UP000587527">
    <property type="component" value="Unassembled WGS sequence"/>
</dbReference>
<evidence type="ECO:0000313" key="4">
    <source>
        <dbReference type="EMBL" id="MBB5872013.1"/>
    </source>
</evidence>
<dbReference type="AlphaFoldDB" id="A0A841BYL4"/>
<name>A0A841BYL4_9ACTN</name>
<evidence type="ECO:0000256" key="1">
    <source>
        <dbReference type="SAM" id="Coils"/>
    </source>
</evidence>
<protein>
    <recommendedName>
        <fullName evidence="6">DUF3105 domain-containing protein</fullName>
    </recommendedName>
</protein>
<evidence type="ECO:0000313" key="5">
    <source>
        <dbReference type="Proteomes" id="UP000587527"/>
    </source>
</evidence>